<dbReference type="Proteomes" id="UP001651158">
    <property type="component" value="Unassembled WGS sequence"/>
</dbReference>
<dbReference type="Pfam" id="PF00096">
    <property type="entry name" value="zf-C2H2"/>
    <property type="match status" value="3"/>
</dbReference>
<evidence type="ECO:0000256" key="5">
    <source>
        <dbReference type="SAM" id="MobiDB-lite"/>
    </source>
</evidence>
<keyword evidence="1" id="KW-0479">Metal-binding</keyword>
<evidence type="ECO:0000256" key="1">
    <source>
        <dbReference type="ARBA" id="ARBA00022723"/>
    </source>
</evidence>
<name>A0ABR4QJT4_9CEST</name>
<dbReference type="PROSITE" id="PS50157">
    <property type="entry name" value="ZINC_FINGER_C2H2_2"/>
    <property type="match status" value="3"/>
</dbReference>
<organism evidence="7 8">
    <name type="scientific">Taenia crassiceps</name>
    <dbReference type="NCBI Taxonomy" id="6207"/>
    <lineage>
        <taxon>Eukaryota</taxon>
        <taxon>Metazoa</taxon>
        <taxon>Spiralia</taxon>
        <taxon>Lophotrochozoa</taxon>
        <taxon>Platyhelminthes</taxon>
        <taxon>Cestoda</taxon>
        <taxon>Eucestoda</taxon>
        <taxon>Cyclophyllidea</taxon>
        <taxon>Taeniidae</taxon>
        <taxon>Taenia</taxon>
    </lineage>
</organism>
<keyword evidence="3" id="KW-0862">Zinc</keyword>
<feature type="compositionally biased region" description="Basic and acidic residues" evidence="5">
    <location>
        <begin position="522"/>
        <end position="532"/>
    </location>
</feature>
<feature type="region of interest" description="Disordered" evidence="5">
    <location>
        <begin position="623"/>
        <end position="645"/>
    </location>
</feature>
<dbReference type="PANTHER" id="PTHR23235:SF60">
    <property type="entry name" value="STRIPE, ISOFORM D"/>
    <property type="match status" value="1"/>
</dbReference>
<feature type="domain" description="C2H2-type" evidence="6">
    <location>
        <begin position="527"/>
        <end position="554"/>
    </location>
</feature>
<evidence type="ECO:0000256" key="3">
    <source>
        <dbReference type="ARBA" id="ARBA00022833"/>
    </source>
</evidence>
<proteinExistence type="predicted"/>
<feature type="region of interest" description="Disordered" evidence="5">
    <location>
        <begin position="250"/>
        <end position="269"/>
    </location>
</feature>
<dbReference type="EMBL" id="JAKROA010000002">
    <property type="protein sequence ID" value="KAL5110073.1"/>
    <property type="molecule type" value="Genomic_DNA"/>
</dbReference>
<accession>A0ABR4QJT4</accession>
<dbReference type="InterPro" id="IPR036236">
    <property type="entry name" value="Znf_C2H2_sf"/>
</dbReference>
<evidence type="ECO:0000313" key="7">
    <source>
        <dbReference type="EMBL" id="KAL5110073.1"/>
    </source>
</evidence>
<feature type="region of interest" description="Disordered" evidence="5">
    <location>
        <begin position="462"/>
        <end position="532"/>
    </location>
</feature>
<evidence type="ECO:0000313" key="8">
    <source>
        <dbReference type="Proteomes" id="UP001651158"/>
    </source>
</evidence>
<evidence type="ECO:0000259" key="6">
    <source>
        <dbReference type="PROSITE" id="PS50157"/>
    </source>
</evidence>
<dbReference type="PANTHER" id="PTHR23235">
    <property type="entry name" value="KRUEPPEL-LIKE TRANSCRIPTION FACTOR"/>
    <property type="match status" value="1"/>
</dbReference>
<dbReference type="SUPFAM" id="SSF57667">
    <property type="entry name" value="beta-beta-alpha zinc fingers"/>
    <property type="match status" value="2"/>
</dbReference>
<comment type="caution">
    <text evidence="7">The sequence shown here is derived from an EMBL/GenBank/DDBJ whole genome shotgun (WGS) entry which is preliminary data.</text>
</comment>
<feature type="domain" description="C2H2-type" evidence="6">
    <location>
        <begin position="555"/>
        <end position="582"/>
    </location>
</feature>
<feature type="compositionally biased region" description="Low complexity" evidence="5">
    <location>
        <begin position="464"/>
        <end position="474"/>
    </location>
</feature>
<keyword evidence="8" id="KW-1185">Reference proteome</keyword>
<evidence type="ECO:0000256" key="2">
    <source>
        <dbReference type="ARBA" id="ARBA00022771"/>
    </source>
</evidence>
<dbReference type="PROSITE" id="PS00028">
    <property type="entry name" value="ZINC_FINGER_C2H2_1"/>
    <property type="match status" value="3"/>
</dbReference>
<feature type="compositionally biased region" description="Low complexity" evidence="5">
    <location>
        <begin position="253"/>
        <end position="269"/>
    </location>
</feature>
<keyword evidence="2 4" id="KW-0863">Zinc-finger</keyword>
<evidence type="ECO:0000256" key="4">
    <source>
        <dbReference type="PROSITE-ProRule" id="PRU00042"/>
    </source>
</evidence>
<reference evidence="7 8" key="1">
    <citation type="journal article" date="2022" name="Front. Cell. Infect. Microbiol.">
        <title>The Genomes of Two Strains of Taenia crassiceps the Animal Model for the Study of Human Cysticercosis.</title>
        <authorList>
            <person name="Bobes R.J."/>
            <person name="Estrada K."/>
            <person name="Rios-Valencia D.G."/>
            <person name="Calderon-Gallegos A."/>
            <person name="de la Torre P."/>
            <person name="Carrero J.C."/>
            <person name="Sanchez-Flores A."/>
            <person name="Laclette J.P."/>
        </authorList>
    </citation>
    <scope>NUCLEOTIDE SEQUENCE [LARGE SCALE GENOMIC DNA]</scope>
    <source>
        <strain evidence="7">WFUcys</strain>
    </source>
</reference>
<dbReference type="Gene3D" id="3.30.160.60">
    <property type="entry name" value="Classic Zinc Finger"/>
    <property type="match status" value="3"/>
</dbReference>
<sequence>MDSNAVQDTLTSSQVASVFNVSFESFHSGETPNTATDVRKFFPPESAELLNTPTGADVQGITKTNRIFFPDDGGKKASVSQNGPSLHTAETLLDTKSMKVESPSIQDASLESVKSAAMGTRPAPPSIVAASDDAVSAVALTPVTSSLTMGTTCTLSRPGEPTNSISTTVAAVTTGVTATMATNPPVPPLDTTGITATAAAHVCVPSLNLPPKIPPDSFHSISELPKSIILSATSGTPLDPLVTPTFDFSRVRSSQTQQQQQTQGSSASATAPFSFQLLHTPTGASPTMLSQVVTEAHNTLQSPAATGQTGSHIFDYSQFFGDFSNTATPIFSPTIILNTQALLSPSAIDSDGQRTGGNGASTAMTFPSFLNTPGSTPIISFLCSSPGAKGGQSFFYTPFGTGQETNTTTTAGTPILFPTNAFLSSPNSAESLLAQNDHQHHHQQPLESVTRLPPASQVLNLTKSSVSESVPSISNTHTTVLMDPPKASSEKTATRNPSSRRTTKWTKSSAGNGKSGKTAQEGAEKPHKCMDCPKSFSRSDELTRHRRIHTGAKPFQCTTCHRYFSRSDHLTTHRRTHTGEKPFACEHCDHKFARSDEMKRHAKTHEKQANQALVGKAIRGAASVVPRKKQRTAPQTLGNGRQPAVAAPAQSQQFIFLNGDDFSSTAQGFQLAPAGSGDGGGVSGKSSDFDLLQPINCTAPAAAAAGAPLPRSGPSNNQQSAVKYLAQIHATSLPQQHPPPI</sequence>
<protein>
    <submittedName>
        <fullName evidence="7">Early growth response protein 3</fullName>
    </submittedName>
</protein>
<feature type="domain" description="C2H2-type" evidence="6">
    <location>
        <begin position="583"/>
        <end position="610"/>
    </location>
</feature>
<gene>
    <name evidence="7" type="ORF">TcWFU_003274</name>
</gene>
<feature type="region of interest" description="Disordered" evidence="5">
    <location>
        <begin position="702"/>
        <end position="723"/>
    </location>
</feature>
<dbReference type="InterPro" id="IPR013087">
    <property type="entry name" value="Znf_C2H2_type"/>
</dbReference>
<dbReference type="SMART" id="SM00355">
    <property type="entry name" value="ZnF_C2H2"/>
    <property type="match status" value="3"/>
</dbReference>